<feature type="transmembrane region" description="Helical" evidence="2">
    <location>
        <begin position="86"/>
        <end position="103"/>
    </location>
</feature>
<protein>
    <recommendedName>
        <fullName evidence="5">O-antigen ligase domain-containing protein</fullName>
    </recommendedName>
</protein>
<evidence type="ECO:0000313" key="3">
    <source>
        <dbReference type="EMBL" id="RBW61607.1"/>
    </source>
</evidence>
<feature type="transmembrane region" description="Helical" evidence="2">
    <location>
        <begin position="29"/>
        <end position="47"/>
    </location>
</feature>
<feature type="transmembrane region" description="Helical" evidence="2">
    <location>
        <begin position="254"/>
        <end position="280"/>
    </location>
</feature>
<feature type="transmembrane region" description="Helical" evidence="2">
    <location>
        <begin position="213"/>
        <end position="234"/>
    </location>
</feature>
<gene>
    <name evidence="3" type="ORF">DS909_02540</name>
</gene>
<feature type="transmembrane region" description="Helical" evidence="2">
    <location>
        <begin position="287"/>
        <end position="303"/>
    </location>
</feature>
<proteinExistence type="predicted"/>
<feature type="transmembrane region" description="Helical" evidence="2">
    <location>
        <begin position="6"/>
        <end position="22"/>
    </location>
</feature>
<comment type="caution">
    <text evidence="3">The sequence shown here is derived from an EMBL/GenBank/DDBJ whole genome shotgun (WGS) entry which is preliminary data.</text>
</comment>
<sequence>MPNALAYLMLMIWPLVCIKLFQKLSLERAIIWSLLGGYLILPPVAEFDLPLIPSMNKDSISSVSACLACIFVAHKSLNFWPQLKSVRLLLIAFLVGTVPTILTNRDPLVFEVLANSDPITFVTFSVPGLGVRDILSVLIGQFIVLIPFFLARQFLATAVGLREIIIALAIGGLVYSIPAWIETLISPLLNIFVYGFFQHDFNQMIRESGFRPIVFLPHGLWLALFMFTVLLSVATLARHEKGEAGRLWSLATVYMFFVLLACKSFASIAYGIILTPLILFATQRTKVRIASFMALIAIFYPMLRNAGLIPLEAILDFANSLSSERAQSLEFRFNNEELLLDRAHEKPLFGWGGWGRNLQLDPETGEILTIPDGNWIIVFGSFGWVGYIAQMGLLSAPIAHLYLKMRTMKKSEISPYVATITIILAATMMDMLLNATLTPFTWLCAGAVLGYVEKSKATKRKAEKPPLFGKGPVIGRSKTDASSRNVM</sequence>
<keyword evidence="2" id="KW-0812">Transmembrane</keyword>
<reference evidence="3 4" key="1">
    <citation type="submission" date="2018-07" db="EMBL/GenBank/DDBJ databases">
        <title>Modular assembly of carbohydrate-degrading microbial communities in the ocean.</title>
        <authorList>
            <person name="Enke T.N."/>
            <person name="Datta M.S."/>
            <person name="Schwartzman J.A."/>
            <person name="Cermak N."/>
            <person name="Schmitz D.A."/>
            <person name="Barrere J."/>
            <person name="Cordero O.X."/>
        </authorList>
    </citation>
    <scope>NUCLEOTIDE SEQUENCE [LARGE SCALE GENOMIC DNA]</scope>
    <source>
        <strain evidence="3 4">C3M10</strain>
    </source>
</reference>
<organism evidence="3 4">
    <name type="scientific">Phaeobacter gallaeciensis</name>
    <dbReference type="NCBI Taxonomy" id="60890"/>
    <lineage>
        <taxon>Bacteria</taxon>
        <taxon>Pseudomonadati</taxon>
        <taxon>Pseudomonadota</taxon>
        <taxon>Alphaproteobacteria</taxon>
        <taxon>Rhodobacterales</taxon>
        <taxon>Roseobacteraceae</taxon>
        <taxon>Phaeobacter</taxon>
    </lineage>
</organism>
<feature type="transmembrane region" description="Helical" evidence="2">
    <location>
        <begin position="159"/>
        <end position="178"/>
    </location>
</feature>
<dbReference type="EMBL" id="QOCE01000005">
    <property type="protein sequence ID" value="RBW61607.1"/>
    <property type="molecule type" value="Genomic_DNA"/>
</dbReference>
<feature type="region of interest" description="Disordered" evidence="1">
    <location>
        <begin position="463"/>
        <end position="487"/>
    </location>
</feature>
<evidence type="ECO:0000313" key="4">
    <source>
        <dbReference type="Proteomes" id="UP000252706"/>
    </source>
</evidence>
<feature type="transmembrane region" description="Helical" evidence="2">
    <location>
        <begin position="59"/>
        <end position="74"/>
    </location>
</feature>
<dbReference type="RefSeq" id="WP_113821868.1">
    <property type="nucleotide sequence ID" value="NZ_QOCE01000005.1"/>
</dbReference>
<evidence type="ECO:0000256" key="2">
    <source>
        <dbReference type="SAM" id="Phobius"/>
    </source>
</evidence>
<accession>A0A366X841</accession>
<feature type="transmembrane region" description="Helical" evidence="2">
    <location>
        <begin position="435"/>
        <end position="452"/>
    </location>
</feature>
<name>A0A366X841_9RHOB</name>
<evidence type="ECO:0000256" key="1">
    <source>
        <dbReference type="SAM" id="MobiDB-lite"/>
    </source>
</evidence>
<feature type="transmembrane region" description="Helical" evidence="2">
    <location>
        <begin position="134"/>
        <end position="152"/>
    </location>
</feature>
<keyword evidence="2" id="KW-1133">Transmembrane helix</keyword>
<feature type="transmembrane region" description="Helical" evidence="2">
    <location>
        <begin position="375"/>
        <end position="401"/>
    </location>
</feature>
<dbReference type="OrthoDB" id="7595044at2"/>
<dbReference type="Proteomes" id="UP000252706">
    <property type="component" value="Unassembled WGS sequence"/>
</dbReference>
<evidence type="ECO:0008006" key="5">
    <source>
        <dbReference type="Google" id="ProtNLM"/>
    </source>
</evidence>
<keyword evidence="2" id="KW-0472">Membrane</keyword>
<dbReference type="AlphaFoldDB" id="A0A366X841"/>
<feature type="transmembrane region" description="Helical" evidence="2">
    <location>
        <begin position="413"/>
        <end position="429"/>
    </location>
</feature>